<name>A0A4R1F8M4_9GAMM</name>
<evidence type="ECO:0000256" key="1">
    <source>
        <dbReference type="ARBA" id="ARBA00023002"/>
    </source>
</evidence>
<dbReference type="InterPro" id="IPR011576">
    <property type="entry name" value="Pyridox_Oxase_N"/>
</dbReference>
<dbReference type="PIRSF" id="PIRSF004633">
    <property type="entry name" value="UCP_PLP_oxd"/>
    <property type="match status" value="1"/>
</dbReference>
<evidence type="ECO:0000313" key="4">
    <source>
        <dbReference type="Proteomes" id="UP000294887"/>
    </source>
</evidence>
<gene>
    <name evidence="3" type="ORF">EV695_0910</name>
</gene>
<proteinExistence type="predicted"/>
<feature type="domain" description="Pyridoxamine 5'-phosphate oxidase N-terminal" evidence="2">
    <location>
        <begin position="8"/>
        <end position="138"/>
    </location>
</feature>
<keyword evidence="1" id="KW-0560">Oxidoreductase</keyword>
<dbReference type="GO" id="GO:0005829">
    <property type="term" value="C:cytosol"/>
    <property type="evidence" value="ECO:0007669"/>
    <property type="project" value="TreeGrafter"/>
</dbReference>
<dbReference type="SUPFAM" id="SSF50475">
    <property type="entry name" value="FMN-binding split barrel"/>
    <property type="match status" value="1"/>
</dbReference>
<accession>A0A4R1F8M4</accession>
<dbReference type="Pfam" id="PF01243">
    <property type="entry name" value="PNPOx_N"/>
    <property type="match status" value="1"/>
</dbReference>
<organism evidence="3 4">
    <name type="scientific">Cocleimonas flava</name>
    <dbReference type="NCBI Taxonomy" id="634765"/>
    <lineage>
        <taxon>Bacteria</taxon>
        <taxon>Pseudomonadati</taxon>
        <taxon>Pseudomonadota</taxon>
        <taxon>Gammaproteobacteria</taxon>
        <taxon>Thiotrichales</taxon>
        <taxon>Thiotrichaceae</taxon>
        <taxon>Cocleimonas</taxon>
    </lineage>
</organism>
<keyword evidence="4" id="KW-1185">Reference proteome</keyword>
<dbReference type="OrthoDB" id="5345368at2"/>
<dbReference type="PANTHER" id="PTHR35176:SF6">
    <property type="entry name" value="HEME OXYGENASE HI_0854-RELATED"/>
    <property type="match status" value="1"/>
</dbReference>
<dbReference type="EMBL" id="SMFQ01000002">
    <property type="protein sequence ID" value="TCJ89049.1"/>
    <property type="molecule type" value="Genomic_DNA"/>
</dbReference>
<dbReference type="InterPro" id="IPR052019">
    <property type="entry name" value="F420H2_bilvrd_red/Heme_oxyg"/>
</dbReference>
<dbReference type="AlphaFoldDB" id="A0A4R1F8M4"/>
<dbReference type="PANTHER" id="PTHR35176">
    <property type="entry name" value="HEME OXYGENASE HI_0854-RELATED"/>
    <property type="match status" value="1"/>
</dbReference>
<comment type="caution">
    <text evidence="3">The sequence shown here is derived from an EMBL/GenBank/DDBJ whole genome shotgun (WGS) entry which is preliminary data.</text>
</comment>
<dbReference type="InterPro" id="IPR014419">
    <property type="entry name" value="HutZ"/>
</dbReference>
<dbReference type="RefSeq" id="WP_131904706.1">
    <property type="nucleotide sequence ID" value="NZ_BAAAFU010000008.1"/>
</dbReference>
<dbReference type="InterPro" id="IPR012349">
    <property type="entry name" value="Split_barrel_FMN-bd"/>
</dbReference>
<protein>
    <recommendedName>
        <fullName evidence="2">Pyridoxamine 5'-phosphate oxidase N-terminal domain-containing protein</fullName>
    </recommendedName>
</protein>
<reference evidence="3 4" key="1">
    <citation type="submission" date="2019-03" db="EMBL/GenBank/DDBJ databases">
        <title>Genomic Encyclopedia of Type Strains, Phase IV (KMG-IV): sequencing the most valuable type-strain genomes for metagenomic binning, comparative biology and taxonomic classification.</title>
        <authorList>
            <person name="Goeker M."/>
        </authorList>
    </citation>
    <scope>NUCLEOTIDE SEQUENCE [LARGE SCALE GENOMIC DNA]</scope>
    <source>
        <strain evidence="3 4">DSM 24830</strain>
    </source>
</reference>
<evidence type="ECO:0000259" key="2">
    <source>
        <dbReference type="Pfam" id="PF01243"/>
    </source>
</evidence>
<dbReference type="Proteomes" id="UP000294887">
    <property type="component" value="Unassembled WGS sequence"/>
</dbReference>
<dbReference type="GO" id="GO:0070967">
    <property type="term" value="F:coenzyme F420 binding"/>
    <property type="evidence" value="ECO:0007669"/>
    <property type="project" value="TreeGrafter"/>
</dbReference>
<dbReference type="Gene3D" id="2.30.110.10">
    <property type="entry name" value="Electron Transport, Fmn-binding Protein, Chain A"/>
    <property type="match status" value="1"/>
</dbReference>
<sequence>MSNSPEQDFVTFKAKIKTLSLSTLTATGRPNISYAPFIEDENGCFYLFLSQLASHTQDLLNQPMASILLIEDEQDARQLFARQRISYDCDVSIVQSDEACYSDRLDKFEQSFGSIIPLLRSLPDFILFKLTPTEGRYVQGFGKAYQLTGGSLTELEHVSA</sequence>
<dbReference type="GO" id="GO:0016627">
    <property type="term" value="F:oxidoreductase activity, acting on the CH-CH group of donors"/>
    <property type="evidence" value="ECO:0007669"/>
    <property type="project" value="TreeGrafter"/>
</dbReference>
<evidence type="ECO:0000313" key="3">
    <source>
        <dbReference type="EMBL" id="TCJ89049.1"/>
    </source>
</evidence>